<proteinExistence type="predicted"/>
<dbReference type="Gene3D" id="3.40.50.1820">
    <property type="entry name" value="alpha/beta hydrolase"/>
    <property type="match status" value="1"/>
</dbReference>
<feature type="domain" description="Serine aminopeptidase S33" evidence="1">
    <location>
        <begin position="54"/>
        <end position="164"/>
    </location>
</feature>
<evidence type="ECO:0000259" key="1">
    <source>
        <dbReference type="Pfam" id="PF12146"/>
    </source>
</evidence>
<sequence length="291" mass="32332">MGLIVILFFTQGCANTAFFAPSKAQNLNPDIRWIESESGNRIAHLWIPAEEGIQHRGFVVHFHGNSGHMEQTQEKVDWLAKHGYDVMVFDYSGFGHSTGSVGDKSAYLDAISILKHIEELQTNTQLPTFTVATSTGGNIFLRALADNPIDLDGIIIDSSFTSYVDEAKFVLDKGMFGELYSWVAHIVMRDNYAAKEIVATLPEMQSLVIHCESDNIVPIASGEEIFQQLSGNKDFWRLDSCNHAQAMTNAFPDNQKRIVNWLEQATPLFEAANSSTVSFQVANTNLPNLSK</sequence>
<dbReference type="Pfam" id="PF12146">
    <property type="entry name" value="Hydrolase_4"/>
    <property type="match status" value="1"/>
</dbReference>
<name>A0A2T3JBN5_9GAMM</name>
<dbReference type="EMBL" id="PYMJ01000023">
    <property type="protein sequence ID" value="PSU46277.1"/>
    <property type="molecule type" value="Genomic_DNA"/>
</dbReference>
<dbReference type="PANTHER" id="PTHR12277">
    <property type="entry name" value="ALPHA/BETA HYDROLASE DOMAIN-CONTAINING PROTEIN"/>
    <property type="match status" value="1"/>
</dbReference>
<keyword evidence="2" id="KW-0378">Hydrolase</keyword>
<dbReference type="InterPro" id="IPR029058">
    <property type="entry name" value="AB_hydrolase_fold"/>
</dbReference>
<comment type="caution">
    <text evidence="2">The sequence shown here is derived from an EMBL/GenBank/DDBJ whole genome shotgun (WGS) entry which is preliminary data.</text>
</comment>
<evidence type="ECO:0000313" key="2">
    <source>
        <dbReference type="EMBL" id="PSU46277.1"/>
    </source>
</evidence>
<reference evidence="2 3" key="1">
    <citation type="submission" date="2018-01" db="EMBL/GenBank/DDBJ databases">
        <title>Whole genome sequencing of Histamine producing bacteria.</title>
        <authorList>
            <person name="Butler K."/>
        </authorList>
    </citation>
    <scope>NUCLEOTIDE SEQUENCE [LARGE SCALE GENOMIC DNA]</scope>
    <source>
        <strain evidence="2 3">JCM 12947</strain>
    </source>
</reference>
<dbReference type="InterPro" id="IPR022742">
    <property type="entry name" value="Hydrolase_4"/>
</dbReference>
<organism evidence="2 3">
    <name type="scientific">Photobacterium frigidiphilum</name>
    <dbReference type="NCBI Taxonomy" id="264736"/>
    <lineage>
        <taxon>Bacteria</taxon>
        <taxon>Pseudomonadati</taxon>
        <taxon>Pseudomonadota</taxon>
        <taxon>Gammaproteobacteria</taxon>
        <taxon>Vibrionales</taxon>
        <taxon>Vibrionaceae</taxon>
        <taxon>Photobacterium</taxon>
    </lineage>
</organism>
<dbReference type="OrthoDB" id="9798884at2"/>
<evidence type="ECO:0000313" key="3">
    <source>
        <dbReference type="Proteomes" id="UP000240987"/>
    </source>
</evidence>
<protein>
    <submittedName>
        <fullName evidence="2">Alpha/beta hydrolase</fullName>
    </submittedName>
</protein>
<keyword evidence="3" id="KW-1185">Reference proteome</keyword>
<gene>
    <name evidence="2" type="ORF">C9J12_19515</name>
</gene>
<dbReference type="Proteomes" id="UP000240987">
    <property type="component" value="Unassembled WGS sequence"/>
</dbReference>
<dbReference type="AlphaFoldDB" id="A0A2T3JBN5"/>
<dbReference type="SUPFAM" id="SSF53474">
    <property type="entry name" value="alpha/beta-Hydrolases"/>
    <property type="match status" value="1"/>
</dbReference>
<dbReference type="PANTHER" id="PTHR12277:SF81">
    <property type="entry name" value="PROTEIN ABHD13"/>
    <property type="match status" value="1"/>
</dbReference>
<accession>A0A2T3JBN5</accession>
<dbReference type="GO" id="GO:0016787">
    <property type="term" value="F:hydrolase activity"/>
    <property type="evidence" value="ECO:0007669"/>
    <property type="project" value="UniProtKB-KW"/>
</dbReference>